<dbReference type="Gene3D" id="2.60.40.1730">
    <property type="entry name" value="tricorn interacting facor f3 domain"/>
    <property type="match status" value="1"/>
</dbReference>
<evidence type="ECO:0000256" key="7">
    <source>
        <dbReference type="SAM" id="MobiDB-lite"/>
    </source>
</evidence>
<evidence type="ECO:0000256" key="4">
    <source>
        <dbReference type="ARBA" id="ARBA00023015"/>
    </source>
</evidence>
<feature type="domain" description="Transcription initiation factor TFIID subunit 2 TPR repeats" evidence="9">
    <location>
        <begin position="817"/>
        <end position="1105"/>
    </location>
</feature>
<feature type="domain" description="Transcription initiation factor TFIID subunit 2 Ig-like" evidence="8">
    <location>
        <begin position="629"/>
        <end position="813"/>
    </location>
</feature>
<comment type="similarity">
    <text evidence="2">Belongs to the TAF2 family.</text>
</comment>
<evidence type="ECO:0000256" key="1">
    <source>
        <dbReference type="ARBA" id="ARBA00004123"/>
    </source>
</evidence>
<reference evidence="10" key="1">
    <citation type="journal article" date="2021" name="Nat. Commun.">
        <title>Genetic determinants of endophytism in the Arabidopsis root mycobiome.</title>
        <authorList>
            <person name="Mesny F."/>
            <person name="Miyauchi S."/>
            <person name="Thiergart T."/>
            <person name="Pickel B."/>
            <person name="Atanasova L."/>
            <person name="Karlsson M."/>
            <person name="Huettel B."/>
            <person name="Barry K.W."/>
            <person name="Haridas S."/>
            <person name="Chen C."/>
            <person name="Bauer D."/>
            <person name="Andreopoulos W."/>
            <person name="Pangilinan J."/>
            <person name="LaButti K."/>
            <person name="Riley R."/>
            <person name="Lipzen A."/>
            <person name="Clum A."/>
            <person name="Drula E."/>
            <person name="Henrissat B."/>
            <person name="Kohler A."/>
            <person name="Grigoriev I.V."/>
            <person name="Martin F.M."/>
            <person name="Hacquard S."/>
        </authorList>
    </citation>
    <scope>NUCLEOTIDE SEQUENCE</scope>
    <source>
        <strain evidence="10">MPI-CAGE-AT-0016</strain>
    </source>
</reference>
<comment type="caution">
    <text evidence="10">The sequence shown here is derived from an EMBL/GenBank/DDBJ whole genome shotgun (WGS) entry which is preliminary data.</text>
</comment>
<dbReference type="Gene3D" id="1.10.390.10">
    <property type="entry name" value="Neutral Protease Domain 2"/>
    <property type="match status" value="1"/>
</dbReference>
<dbReference type="SUPFAM" id="SSF63737">
    <property type="entry name" value="Leukotriene A4 hydrolase N-terminal domain"/>
    <property type="match status" value="1"/>
</dbReference>
<evidence type="ECO:0000256" key="3">
    <source>
        <dbReference type="ARBA" id="ARBA00017363"/>
    </source>
</evidence>
<feature type="region of interest" description="Disordered" evidence="7">
    <location>
        <begin position="1341"/>
        <end position="1375"/>
    </location>
</feature>
<feature type="region of interest" description="Disordered" evidence="7">
    <location>
        <begin position="283"/>
        <end position="304"/>
    </location>
</feature>
<dbReference type="InterPro" id="IPR037813">
    <property type="entry name" value="TAF2"/>
</dbReference>
<evidence type="ECO:0000259" key="8">
    <source>
        <dbReference type="Pfam" id="PF25316"/>
    </source>
</evidence>
<evidence type="ECO:0000256" key="6">
    <source>
        <dbReference type="ARBA" id="ARBA00023242"/>
    </source>
</evidence>
<feature type="compositionally biased region" description="Pro residues" evidence="7">
    <location>
        <begin position="1350"/>
        <end position="1367"/>
    </location>
</feature>
<keyword evidence="5" id="KW-0804">Transcription</keyword>
<evidence type="ECO:0000256" key="5">
    <source>
        <dbReference type="ARBA" id="ARBA00023163"/>
    </source>
</evidence>
<dbReference type="EMBL" id="JAGPXD010000001">
    <property type="protein sequence ID" value="KAH7375259.1"/>
    <property type="molecule type" value="Genomic_DNA"/>
</dbReference>
<evidence type="ECO:0000313" key="10">
    <source>
        <dbReference type="EMBL" id="KAH7375259.1"/>
    </source>
</evidence>
<dbReference type="GO" id="GO:0016251">
    <property type="term" value="F:RNA polymerase II general transcription initiation factor activity"/>
    <property type="evidence" value="ECO:0007669"/>
    <property type="project" value="TreeGrafter"/>
</dbReference>
<keyword evidence="4" id="KW-0805">Transcription regulation</keyword>
<proteinExistence type="inferred from homology"/>
<dbReference type="InterPro" id="IPR057991">
    <property type="entry name" value="TPR_TAF2_C"/>
</dbReference>
<dbReference type="InterPro" id="IPR027268">
    <property type="entry name" value="Peptidase_M4/M1_CTD_sf"/>
</dbReference>
<evidence type="ECO:0000313" key="11">
    <source>
        <dbReference type="Proteomes" id="UP000813385"/>
    </source>
</evidence>
<gene>
    <name evidence="10" type="ORF">B0T11DRAFT_269981</name>
</gene>
<dbReference type="Proteomes" id="UP000813385">
    <property type="component" value="Unassembled WGS sequence"/>
</dbReference>
<sequence length="1574" mass="177622">MSPIALPTQASAGLVRIKTSSTEDGLPPPETRKMLPYVVIRQEVDLEVNFREKRISGQSEIILAGVRDSDDEDIEIDARQAEIDVDNIEVEVLRNSKPLGPPRKVPATYRDPYELLDYPKNFNWTAEHHDVRRLRMRPLIYGRGEAAVGNRDTTGCMPSDGSIRISAKHLIKLREEVLAAVPKRPGIKLRLSTNTSSLAAETEESTTTKEYRITIPFVTKRIRDGLQFVGVDPGDLKWPHVYTRHSIEPGTASCIFPCIDDHGQKCNWRISLKFPRTLGDALRQPLATQNGTTGRAGASGRKVQQMDDNDLAISEEDKILEMNAICSGVVIEETVDPTDDTKKIVRFEVDKPVSVQKLGFAIGPFETVNVSAAFRPEADDEKLGLSALKVQAFCLPGRADEALNTCQTLPSAADFFTLTFARYPYDEYRVCFVDDMVEDTVSLQWLSFVSTRLLYPDNVLDPDAEVAVSRKVVQSLASQWSGVNLVPNKKEDLWVTVGISYYMTDLYLRKLCGNNDYRFRMKTMADELIERDYDRPSLHDLGRHAHIGDFEMDFMTLKAPLVLFILDKRLMKAPAQTNLTRILSILLYQANTSGKSADEYVSTQSFRRICEKYSKGKFETFWKQWIFGSGCPRFDVTQKFNKKKLCVEMLVRQVQLKEAKQNVPIDKHDFLRLVKERQYNVGSEGIQPWFTGPMTIRIHEADGTPYEHIVEVREDAAAARQCKYDIPYNTKYKRLKRSRRQRDRAVAQSHADGENADDSLLYCLGDVLQNQEDVQAWDLLDWPAEMERRMDQESYEWIRMDADFEWICTMKTNSESYMYVSQLQQDRDVVAQQDTMLYLRRAPAHPLVSSILTRTLIDRRYFHGIRTMACSQLYRHSVASHKDPMIGLYHLLRTFSELCCFPDTHMPRPNDFSDRKQYLARSAIPLAVAKVRDPHGRCPPRARQFLLDQIKYNNNANNPYSDNFYVAKLLQALATSLIPEKRPDGEVQLDEIRQTQEEEDFLAEALTEIDRYRRMDEWANSYHNIWTVTALDCKQRLMKAGVIPRDGLDFVQYLQDDTYDLVRIKAFEALVDLGFMLEEAVFCHLLRTMSTDKSPFVRRQLLKVFSIGLAGLAIGEFSKPKEQPRLTDIDGPAGLLEEDPKDDMLVVESGDTAGDKERRERHVEAARKHDLSVALEALKKEIKEQFPQQMVAIGRTVWNAINQDTMGRVEKTTLLEFCSMMFDAADEWVMTFNLPQKWKVVRPPQHHPKRLMVTFSPYYVFPQKKVAVEPPPLQAAPPPPSVPIAAPVVIPSPVATPPVAEPKRLIVSTKIKMSKPGVPARPTPLPTARPVAPVKPVIPVRKDSLGVPTPKAPSVPPVARPAAPAAPPRSDGDSIVAQTPVRIVGLATPTASQSRPDGSHKLHKRPRPDKMNGDDRDGASPVAKRPKIHAKHPTNGDRPRRKMFTFKSPILRRWLIKNGFERRQHPGDSVQVARRPDPGSVRASPAASPKPSYEGSIQAKPARKPLPGSPMVISSGHSSHKASASPAPSSHSGPSQASPPPRDTNGQQQAPPPKRPKIVLKRPGSQLQQPPPAR</sequence>
<comment type="subcellular location">
    <subcellularLocation>
        <location evidence="1">Nucleus</location>
    </subcellularLocation>
</comment>
<feature type="region of interest" description="Disordered" evidence="7">
    <location>
        <begin position="1387"/>
        <end position="1444"/>
    </location>
</feature>
<feature type="region of interest" description="Disordered" evidence="7">
    <location>
        <begin position="1462"/>
        <end position="1574"/>
    </location>
</feature>
<evidence type="ECO:0000259" key="9">
    <source>
        <dbReference type="Pfam" id="PF25577"/>
    </source>
</evidence>
<accession>A0A8K0X8D9</accession>
<keyword evidence="11" id="KW-1185">Reference proteome</keyword>
<dbReference type="SUPFAM" id="SSF55486">
    <property type="entry name" value="Metalloproteases ('zincins'), catalytic domain"/>
    <property type="match status" value="1"/>
</dbReference>
<protein>
    <recommendedName>
        <fullName evidence="3">Transcription initiation factor TFIID subunit 2</fullName>
    </recommendedName>
</protein>
<feature type="compositionally biased region" description="Basic and acidic residues" evidence="7">
    <location>
        <begin position="1408"/>
        <end position="1418"/>
    </location>
</feature>
<name>A0A8K0X8D9_9PEZI</name>
<dbReference type="InterPro" id="IPR042097">
    <property type="entry name" value="Aminopeptidase_N-like_N_sf"/>
</dbReference>
<dbReference type="InterPro" id="IPR057345">
    <property type="entry name" value="Ig-like_TAF2"/>
</dbReference>
<feature type="compositionally biased region" description="Low complexity" evidence="7">
    <location>
        <begin position="1514"/>
        <end position="1536"/>
    </location>
</feature>
<dbReference type="CDD" id="cd09839">
    <property type="entry name" value="M1_like_TAF2"/>
    <property type="match status" value="1"/>
</dbReference>
<organism evidence="10 11">
    <name type="scientific">Plectosphaerella cucumerina</name>
    <dbReference type="NCBI Taxonomy" id="40658"/>
    <lineage>
        <taxon>Eukaryota</taxon>
        <taxon>Fungi</taxon>
        <taxon>Dikarya</taxon>
        <taxon>Ascomycota</taxon>
        <taxon>Pezizomycotina</taxon>
        <taxon>Sordariomycetes</taxon>
        <taxon>Hypocreomycetidae</taxon>
        <taxon>Glomerellales</taxon>
        <taxon>Plectosphaerellaceae</taxon>
        <taxon>Plectosphaerella</taxon>
    </lineage>
</organism>
<dbReference type="GO" id="GO:0005669">
    <property type="term" value="C:transcription factor TFIID complex"/>
    <property type="evidence" value="ECO:0007669"/>
    <property type="project" value="InterPro"/>
</dbReference>
<dbReference type="GO" id="GO:0006367">
    <property type="term" value="P:transcription initiation at RNA polymerase II promoter"/>
    <property type="evidence" value="ECO:0007669"/>
    <property type="project" value="TreeGrafter"/>
</dbReference>
<dbReference type="GO" id="GO:0000976">
    <property type="term" value="F:transcription cis-regulatory region binding"/>
    <property type="evidence" value="ECO:0007669"/>
    <property type="project" value="TreeGrafter"/>
</dbReference>
<keyword evidence="6" id="KW-0539">Nucleus</keyword>
<dbReference type="OrthoDB" id="308861at2759"/>
<dbReference type="PANTHER" id="PTHR15137">
    <property type="entry name" value="TRANSCRIPTION INITIATION FACTOR TFIID"/>
    <property type="match status" value="1"/>
</dbReference>
<dbReference type="Pfam" id="PF25577">
    <property type="entry name" value="TPR_TAF2_C"/>
    <property type="match status" value="1"/>
</dbReference>
<dbReference type="PANTHER" id="PTHR15137:SF9">
    <property type="entry name" value="TRANSCRIPTION INITIATION FACTOR TFIID SUBUNIT 2"/>
    <property type="match status" value="1"/>
</dbReference>
<dbReference type="Pfam" id="PF25316">
    <property type="entry name" value="TAF2_3rd"/>
    <property type="match status" value="1"/>
</dbReference>
<dbReference type="GO" id="GO:0003682">
    <property type="term" value="F:chromatin binding"/>
    <property type="evidence" value="ECO:0007669"/>
    <property type="project" value="TreeGrafter"/>
</dbReference>
<evidence type="ECO:0000256" key="2">
    <source>
        <dbReference type="ARBA" id="ARBA00010937"/>
    </source>
</evidence>